<dbReference type="Gene3D" id="3.30.428.10">
    <property type="entry name" value="HIT-like"/>
    <property type="match status" value="1"/>
</dbReference>
<evidence type="ECO:0000313" key="5">
    <source>
        <dbReference type="EMBL" id="KAA0974336.1"/>
    </source>
</evidence>
<dbReference type="Pfam" id="PF01230">
    <property type="entry name" value="HIT"/>
    <property type="match status" value="1"/>
</dbReference>
<dbReference type="InterPro" id="IPR036265">
    <property type="entry name" value="HIT-like_sf"/>
</dbReference>
<organism evidence="5 6">
    <name type="scientific">Paeniglutamicibacter gangotriensis</name>
    <dbReference type="NCBI Taxonomy" id="254787"/>
    <lineage>
        <taxon>Bacteria</taxon>
        <taxon>Bacillati</taxon>
        <taxon>Actinomycetota</taxon>
        <taxon>Actinomycetes</taxon>
        <taxon>Micrococcales</taxon>
        <taxon>Micrococcaceae</taxon>
        <taxon>Paeniglutamicibacter</taxon>
    </lineage>
</organism>
<dbReference type="OrthoDB" id="9784774at2"/>
<dbReference type="InterPro" id="IPR011146">
    <property type="entry name" value="HIT-like"/>
</dbReference>
<accession>A0A5B0E6W9</accession>
<evidence type="ECO:0000313" key="6">
    <source>
        <dbReference type="Proteomes" id="UP000323856"/>
    </source>
</evidence>
<feature type="active site" description="Tele-AMP-histidine intermediate" evidence="1">
    <location>
        <position position="120"/>
    </location>
</feature>
<feature type="domain" description="HIT" evidence="4">
    <location>
        <begin position="58"/>
        <end position="133"/>
    </location>
</feature>
<sequence>MDRLWTSHAPADYACPFCELLAGGELSAGNLCATTDLIYRTASVAVIMACDGFGPHGGHAMVIPVAHHEALYDLPDDVAAQIMFETRRIALAMKHAWNPEGTSTRQHNEPAGNQHVWHYHQHVFPRFSGDNLYGHLRHRVSVAERAQKAAQLRAALGAANLWGEDPTRFSY</sequence>
<dbReference type="InterPro" id="IPR001310">
    <property type="entry name" value="Histidine_triad_HIT"/>
</dbReference>
<reference evidence="5 6" key="1">
    <citation type="submission" date="2019-07" db="EMBL/GenBank/DDBJ databases">
        <title>Analysis of the biochemical properties, biological activity and biotechnological potential of siderophores and biosurfactants produced by Antarctic psychrotolerant bacteria.</title>
        <authorList>
            <person name="Styczynski M."/>
            <person name="Krucon T."/>
            <person name="Decewicz P."/>
            <person name="Dziewit L."/>
        </authorList>
    </citation>
    <scope>NUCLEOTIDE SEQUENCE [LARGE SCALE GENOMIC DNA]</scope>
    <source>
        <strain evidence="5 6">ANT_H27</strain>
    </source>
</reference>
<comment type="caution">
    <text evidence="5">The sequence shown here is derived from an EMBL/GenBank/DDBJ whole genome shotgun (WGS) entry which is preliminary data.</text>
</comment>
<dbReference type="GO" id="GO:0009117">
    <property type="term" value="P:nucleotide metabolic process"/>
    <property type="evidence" value="ECO:0007669"/>
    <property type="project" value="TreeGrafter"/>
</dbReference>
<evidence type="ECO:0000256" key="3">
    <source>
        <dbReference type="PROSITE-ProRule" id="PRU00464"/>
    </source>
</evidence>
<evidence type="ECO:0000259" key="4">
    <source>
        <dbReference type="PROSITE" id="PS51084"/>
    </source>
</evidence>
<name>A0A5B0E6W9_9MICC</name>
<dbReference type="RefSeq" id="WP_149620495.1">
    <property type="nucleotide sequence ID" value="NZ_VOBL01000019.1"/>
</dbReference>
<dbReference type="EMBL" id="VOBL01000019">
    <property type="protein sequence ID" value="KAA0974336.1"/>
    <property type="molecule type" value="Genomic_DNA"/>
</dbReference>
<dbReference type="Proteomes" id="UP000323856">
    <property type="component" value="Unassembled WGS sequence"/>
</dbReference>
<dbReference type="PANTHER" id="PTHR46648:SF1">
    <property type="entry name" value="ADENOSINE 5'-MONOPHOSPHORAMIDASE HNT1"/>
    <property type="match status" value="1"/>
</dbReference>
<feature type="short sequence motif" description="Histidine triad motif" evidence="2 3">
    <location>
        <begin position="118"/>
        <end position="122"/>
    </location>
</feature>
<evidence type="ECO:0000256" key="2">
    <source>
        <dbReference type="PIRSR" id="PIRSR601310-3"/>
    </source>
</evidence>
<evidence type="ECO:0000256" key="1">
    <source>
        <dbReference type="PIRSR" id="PIRSR601310-1"/>
    </source>
</evidence>
<proteinExistence type="predicted"/>
<dbReference type="SUPFAM" id="SSF54197">
    <property type="entry name" value="HIT-like"/>
    <property type="match status" value="1"/>
</dbReference>
<dbReference type="PROSITE" id="PS51084">
    <property type="entry name" value="HIT_2"/>
    <property type="match status" value="1"/>
</dbReference>
<protein>
    <submittedName>
        <fullName evidence="5">HIT family protein</fullName>
    </submittedName>
</protein>
<dbReference type="PANTHER" id="PTHR46648">
    <property type="entry name" value="HIT FAMILY PROTEIN 1"/>
    <property type="match status" value="1"/>
</dbReference>
<dbReference type="GO" id="GO:0003824">
    <property type="term" value="F:catalytic activity"/>
    <property type="evidence" value="ECO:0007669"/>
    <property type="project" value="InterPro"/>
</dbReference>
<dbReference type="AlphaFoldDB" id="A0A5B0E6W9"/>
<gene>
    <name evidence="5" type="ORF">FQ154_15960</name>
</gene>